<dbReference type="EMBL" id="CGCB01000007">
    <property type="protein sequence ID" value="CFQ95875.1"/>
    <property type="molecule type" value="Genomic_DNA"/>
</dbReference>
<gene>
    <name evidence="1" type="ORF">ERS008524_01444</name>
</gene>
<dbReference type="Proteomes" id="UP000046784">
    <property type="component" value="Unassembled WGS sequence"/>
</dbReference>
<comment type="caution">
    <text evidence="1">The sequence shown here is derived from an EMBL/GenBank/DDBJ whole genome shotgun (WGS) entry which is preliminary data.</text>
</comment>
<protein>
    <submittedName>
        <fullName evidence="1">Uncharacterized protein</fullName>
    </submittedName>
</protein>
<reference evidence="1 2" key="1">
    <citation type="submission" date="2015-03" db="EMBL/GenBank/DDBJ databases">
        <authorList>
            <consortium name="Pathogen Informatics"/>
            <person name="Murphy D."/>
        </authorList>
    </citation>
    <scope>NUCLEOTIDE SEQUENCE [LARGE SCALE GENOMIC DNA]</scope>
    <source>
        <strain evidence="1 2">3400/83</strain>
    </source>
</reference>
<accession>A0AAI8ZQ03</accession>
<name>A0AAI8ZQ03_YERFR</name>
<dbReference type="Pfam" id="PF26207">
    <property type="entry name" value="Phage_phiTE_015"/>
    <property type="match status" value="1"/>
</dbReference>
<dbReference type="AlphaFoldDB" id="A0AAI8ZQ03"/>
<organism evidence="1 2">
    <name type="scientific">Yersinia frederiksenii</name>
    <dbReference type="NCBI Taxonomy" id="29484"/>
    <lineage>
        <taxon>Bacteria</taxon>
        <taxon>Pseudomonadati</taxon>
        <taxon>Pseudomonadota</taxon>
        <taxon>Gammaproteobacteria</taxon>
        <taxon>Enterobacterales</taxon>
        <taxon>Yersiniaceae</taxon>
        <taxon>Yersinia</taxon>
    </lineage>
</organism>
<sequence length="99" mass="11515">MDITKSQSDFDAWIRPQLFDDEDLCMDCGLYLNYLVRISWDAWQSSRSKLQVIPASPKYDFSGKTTDYRDGFVHGGYKRDENWHTALRTAGIRIKGESE</sequence>
<dbReference type="RefSeq" id="WP_057643414.1">
    <property type="nucleotide sequence ID" value="NZ_CABMMF010000007.1"/>
</dbReference>
<dbReference type="InterPro" id="IPR058601">
    <property type="entry name" value="Phage_phiTE_015-like"/>
</dbReference>
<proteinExistence type="predicted"/>
<evidence type="ECO:0000313" key="2">
    <source>
        <dbReference type="Proteomes" id="UP000046784"/>
    </source>
</evidence>
<evidence type="ECO:0000313" key="1">
    <source>
        <dbReference type="EMBL" id="CFQ95875.1"/>
    </source>
</evidence>